<dbReference type="InterPro" id="IPR016159">
    <property type="entry name" value="Cullin_repeat-like_dom_sf"/>
</dbReference>
<sequence>MYSLRPKQVDFDETWCNIESSIKKIINLQPLERRVWDYNFSDIYSLCVAIPEPLSDKLYEKTKACLEQHVTGLYQVISSTSEPDLLSEYCRLWRVYYQGTTYIHNLFGYLNKQYVKSKGRMEIEGGYGAYSQFITQSDVKEIGLVRILLIQNFDLASFQLALDIWRQKLIRPIETQLVNQLLSAISADREGQTNVAVDVVRGVIMSFVQVDDIDGLREKSEKYSAASGGVSNYETYRTLFEEKFLQATHDYYTIRSSKLITELDCSKYMEAVIACLANEEERSRRFLHKCSYEKVTRLCEDVMVSAHKDKLHAVCHEMIQTFQRHDLHNMYTLLKPIPRGLVVVIREFESFVKKTGLDAVSNLQGDNVPSQFVENVLQVYEKFSAMVTEVFEGDGDFSGALDKALQAVVNYREEQRQSPKASERLARYTDTLLRKSVKGLSEGEVDQKLKHAITIFRYIEDKDVFQKFYSKMLATRLISNVSISKDAEESMITKLKQACGFEFTSKLSRMFTDVGLSHELTDKFNAHCASEKITLNVQMQALVLQAGAWPISAQLPTSTSSAASSSHTSSHAIQGSSSTVPAVTASGTTSTSVPTAGFIVPPVLLPSVQQFELFYQMSHNGRKLTWLFNLATAEVKLNYLDKQYQVTMSVQQLALLICFEHTNQLRLSFLATATGLTDELLIKNVRAIVDSGILLVDDKESIGDGSEVTLNMAMTSKRLRFKIVTPQMQRQVEKEAEHVNNTVQQDRKYYMECTIVRIMKTRKVLKHSALVNEVIEQTKSRFTPDMNFIKKNIEALIEKMYIQRTDQNDEYQYLA</sequence>
<organism evidence="15">
    <name type="scientific">Anisakis simplex</name>
    <name type="common">Herring worm</name>
    <dbReference type="NCBI Taxonomy" id="6269"/>
    <lineage>
        <taxon>Eukaryota</taxon>
        <taxon>Metazoa</taxon>
        <taxon>Ecdysozoa</taxon>
        <taxon>Nematoda</taxon>
        <taxon>Chromadorea</taxon>
        <taxon>Rhabditida</taxon>
        <taxon>Spirurina</taxon>
        <taxon>Ascaridomorpha</taxon>
        <taxon>Ascaridoidea</taxon>
        <taxon>Anisakidae</taxon>
        <taxon>Anisakis</taxon>
        <taxon>Anisakis simplex complex</taxon>
    </lineage>
</organism>
<keyword evidence="7" id="KW-0539">Nucleus</keyword>
<evidence type="ECO:0000313" key="13">
    <source>
        <dbReference type="EMBL" id="VDK47437.1"/>
    </source>
</evidence>
<dbReference type="EMBL" id="UYRR01031194">
    <property type="protein sequence ID" value="VDK47437.1"/>
    <property type="molecule type" value="Genomic_DNA"/>
</dbReference>
<comment type="subcellular location">
    <subcellularLocation>
        <location evidence="1">Nucleus</location>
    </subcellularLocation>
</comment>
<evidence type="ECO:0000256" key="8">
    <source>
        <dbReference type="ARBA" id="ARBA00069610"/>
    </source>
</evidence>
<dbReference type="InterPro" id="IPR016158">
    <property type="entry name" value="Cullin_homology"/>
</dbReference>
<evidence type="ECO:0000256" key="3">
    <source>
        <dbReference type="ARBA" id="ARBA00006019"/>
    </source>
</evidence>
<evidence type="ECO:0000313" key="14">
    <source>
        <dbReference type="Proteomes" id="UP000267096"/>
    </source>
</evidence>
<dbReference type="InterPro" id="IPR016157">
    <property type="entry name" value="Cullin_CS"/>
</dbReference>
<protein>
    <recommendedName>
        <fullName evidence="8">Cullin-2</fullName>
    </recommendedName>
</protein>
<dbReference type="GO" id="GO:0031462">
    <property type="term" value="C:Cul2-RING ubiquitin ligase complex"/>
    <property type="evidence" value="ECO:0007669"/>
    <property type="project" value="UniProtKB-ARBA"/>
</dbReference>
<dbReference type="InterPro" id="IPR045093">
    <property type="entry name" value="Cullin"/>
</dbReference>
<evidence type="ECO:0000259" key="12">
    <source>
        <dbReference type="PROSITE" id="PS50069"/>
    </source>
</evidence>
<dbReference type="Gene3D" id="1.10.10.10">
    <property type="entry name" value="Winged helix-like DNA-binding domain superfamily/Winged helix DNA-binding domain"/>
    <property type="match status" value="1"/>
</dbReference>
<dbReference type="Pfam" id="PF26557">
    <property type="entry name" value="Cullin_AB"/>
    <property type="match status" value="1"/>
</dbReference>
<evidence type="ECO:0000256" key="5">
    <source>
        <dbReference type="ARBA" id="ARBA00022786"/>
    </source>
</evidence>
<dbReference type="FunFam" id="1.20.1310.10:FF:000012">
    <property type="entry name" value="Cullin 2"/>
    <property type="match status" value="1"/>
</dbReference>
<evidence type="ECO:0000256" key="10">
    <source>
        <dbReference type="RuleBase" id="RU003829"/>
    </source>
</evidence>
<dbReference type="InterPro" id="IPR059120">
    <property type="entry name" value="Cullin-like_AB"/>
</dbReference>
<comment type="similarity">
    <text evidence="3 9 10">Belongs to the cullin family.</text>
</comment>
<keyword evidence="5" id="KW-0833">Ubl conjugation pathway</keyword>
<dbReference type="AlphaFoldDB" id="A0A158PNW2"/>
<evidence type="ECO:0000256" key="6">
    <source>
        <dbReference type="ARBA" id="ARBA00022843"/>
    </source>
</evidence>
<evidence type="ECO:0000313" key="15">
    <source>
        <dbReference type="WBParaSite" id="ASIM_0001300201-mRNA-1"/>
    </source>
</evidence>
<dbReference type="WBParaSite" id="ASIM_0001300201-mRNA-1">
    <property type="protein sequence ID" value="ASIM_0001300201-mRNA-1"/>
    <property type="gene ID" value="ASIM_0001300201"/>
</dbReference>
<reference evidence="13 14" key="2">
    <citation type="submission" date="2018-11" db="EMBL/GenBank/DDBJ databases">
        <authorList>
            <consortium name="Pathogen Informatics"/>
        </authorList>
    </citation>
    <scope>NUCLEOTIDE SEQUENCE [LARGE SCALE GENOMIC DNA]</scope>
</reference>
<dbReference type="PANTHER" id="PTHR11932">
    <property type="entry name" value="CULLIN"/>
    <property type="match status" value="1"/>
</dbReference>
<dbReference type="InterPro" id="IPR036317">
    <property type="entry name" value="Cullin_homology_sf"/>
</dbReference>
<evidence type="ECO:0000256" key="11">
    <source>
        <dbReference type="SAM" id="MobiDB-lite"/>
    </source>
</evidence>
<dbReference type="SMART" id="SM00182">
    <property type="entry name" value="CULLIN"/>
    <property type="match status" value="1"/>
</dbReference>
<dbReference type="Proteomes" id="UP000267096">
    <property type="component" value="Unassembled WGS sequence"/>
</dbReference>
<dbReference type="Gene3D" id="3.30.230.130">
    <property type="entry name" value="Cullin, Chain C, Domain 2"/>
    <property type="match status" value="1"/>
</dbReference>
<dbReference type="Pfam" id="PF00888">
    <property type="entry name" value="Cullin"/>
    <property type="match status" value="1"/>
</dbReference>
<feature type="region of interest" description="Disordered" evidence="11">
    <location>
        <begin position="560"/>
        <end position="586"/>
    </location>
</feature>
<dbReference type="InterPro" id="IPR019559">
    <property type="entry name" value="Cullin_neddylation_domain"/>
</dbReference>
<dbReference type="FunFam" id="1.20.1310.10:FF:000022">
    <property type="entry name" value="Cullin-2 isoform 2"/>
    <property type="match status" value="1"/>
</dbReference>
<evidence type="ECO:0000256" key="9">
    <source>
        <dbReference type="PROSITE-ProRule" id="PRU00330"/>
    </source>
</evidence>
<dbReference type="SUPFAM" id="SSF74788">
    <property type="entry name" value="Cullin repeat-like"/>
    <property type="match status" value="1"/>
</dbReference>
<dbReference type="InterPro" id="IPR001373">
    <property type="entry name" value="Cullin_N"/>
</dbReference>
<dbReference type="SUPFAM" id="SSF46785">
    <property type="entry name" value="Winged helix' DNA-binding domain"/>
    <property type="match status" value="1"/>
</dbReference>
<evidence type="ECO:0000256" key="4">
    <source>
        <dbReference type="ARBA" id="ARBA00022499"/>
    </source>
</evidence>
<dbReference type="OrthoDB" id="27073at2759"/>
<dbReference type="GO" id="GO:0031625">
    <property type="term" value="F:ubiquitin protein ligase binding"/>
    <property type="evidence" value="ECO:0007669"/>
    <property type="project" value="InterPro"/>
</dbReference>
<dbReference type="SMART" id="SM00884">
    <property type="entry name" value="Cullin_Nedd8"/>
    <property type="match status" value="1"/>
</dbReference>
<dbReference type="PROSITE" id="PS50069">
    <property type="entry name" value="CULLIN_2"/>
    <property type="match status" value="1"/>
</dbReference>
<accession>A0A158PNW2</accession>
<keyword evidence="4" id="KW-1017">Isopeptide bond</keyword>
<evidence type="ECO:0000256" key="1">
    <source>
        <dbReference type="ARBA" id="ARBA00004123"/>
    </source>
</evidence>
<dbReference type="GO" id="GO:0006511">
    <property type="term" value="P:ubiquitin-dependent protein catabolic process"/>
    <property type="evidence" value="ECO:0007669"/>
    <property type="project" value="InterPro"/>
</dbReference>
<dbReference type="InterPro" id="IPR036390">
    <property type="entry name" value="WH_DNA-bd_sf"/>
</dbReference>
<gene>
    <name evidence="13" type="ORF">ASIM_LOCUS12468</name>
</gene>
<name>A0A158PNW2_ANISI</name>
<keyword evidence="6" id="KW-0832">Ubl conjugation</keyword>
<evidence type="ECO:0000256" key="2">
    <source>
        <dbReference type="ARBA" id="ARBA00004906"/>
    </source>
</evidence>
<dbReference type="Pfam" id="PF10557">
    <property type="entry name" value="Cullin_Nedd8"/>
    <property type="match status" value="1"/>
</dbReference>
<dbReference type="InterPro" id="IPR036388">
    <property type="entry name" value="WH-like_DNA-bd_sf"/>
</dbReference>
<dbReference type="PROSITE" id="PS01256">
    <property type="entry name" value="CULLIN_1"/>
    <property type="match status" value="1"/>
</dbReference>
<keyword evidence="14" id="KW-1185">Reference proteome</keyword>
<dbReference type="Gene3D" id="1.20.1310.10">
    <property type="entry name" value="Cullin Repeats"/>
    <property type="match status" value="4"/>
</dbReference>
<dbReference type="SUPFAM" id="SSF75632">
    <property type="entry name" value="Cullin homology domain"/>
    <property type="match status" value="1"/>
</dbReference>
<evidence type="ECO:0000256" key="7">
    <source>
        <dbReference type="ARBA" id="ARBA00023242"/>
    </source>
</evidence>
<dbReference type="GO" id="GO:0005634">
    <property type="term" value="C:nucleus"/>
    <property type="evidence" value="ECO:0007669"/>
    <property type="project" value="UniProtKB-SubCell"/>
</dbReference>
<reference evidence="15" key="1">
    <citation type="submission" date="2016-04" db="UniProtKB">
        <authorList>
            <consortium name="WormBaseParasite"/>
        </authorList>
    </citation>
    <scope>IDENTIFICATION</scope>
</reference>
<dbReference type="FunFam" id="1.10.10.10:FF:000014">
    <property type="entry name" value="Cullin 1"/>
    <property type="match status" value="1"/>
</dbReference>
<feature type="domain" description="Cullin family profile" evidence="12">
    <location>
        <begin position="420"/>
        <end position="689"/>
    </location>
</feature>
<proteinExistence type="inferred from homology"/>
<comment type="pathway">
    <text evidence="2">Protein modification; protein ubiquitination.</text>
</comment>